<dbReference type="EMBL" id="ML977138">
    <property type="protein sequence ID" value="KAF1992016.1"/>
    <property type="molecule type" value="Genomic_DNA"/>
</dbReference>
<dbReference type="Proteomes" id="UP000800041">
    <property type="component" value="Unassembled WGS sequence"/>
</dbReference>
<evidence type="ECO:0000256" key="1">
    <source>
        <dbReference type="SAM" id="MobiDB-lite"/>
    </source>
</evidence>
<accession>A0A6G1HFK5</accession>
<evidence type="ECO:0000313" key="4">
    <source>
        <dbReference type="Proteomes" id="UP000800041"/>
    </source>
</evidence>
<organism evidence="3 4">
    <name type="scientific">Aulographum hederae CBS 113979</name>
    <dbReference type="NCBI Taxonomy" id="1176131"/>
    <lineage>
        <taxon>Eukaryota</taxon>
        <taxon>Fungi</taxon>
        <taxon>Dikarya</taxon>
        <taxon>Ascomycota</taxon>
        <taxon>Pezizomycotina</taxon>
        <taxon>Dothideomycetes</taxon>
        <taxon>Pleosporomycetidae</taxon>
        <taxon>Aulographales</taxon>
        <taxon>Aulographaceae</taxon>
    </lineage>
</organism>
<evidence type="ECO:0000313" key="3">
    <source>
        <dbReference type="EMBL" id="KAF1992016.1"/>
    </source>
</evidence>
<sequence length="202" mass="22654">MSKRTVYTKCTPLPPGVSREIAMEGLRDHILMIELNPLVIDRHTCRPPGFATPEEYHAVWYSITDRISYFPGIKGKVQYYACFHDLANGLQTHCFAAMGVDIKGKWTIGGSLPGEPREAVELGIGMPKEGLYLREDVDVKANYFVNGIVKKNLLTAHSTLVERLIEKSHLREGQKHNENLARARTDTFRMSMASSSANSYSP</sequence>
<feature type="region of interest" description="Disordered" evidence="1">
    <location>
        <begin position="171"/>
        <end position="202"/>
    </location>
</feature>
<dbReference type="AlphaFoldDB" id="A0A6G1HFK5"/>
<dbReference type="InterPro" id="IPR055481">
    <property type="entry name" value="DUF7053"/>
</dbReference>
<feature type="compositionally biased region" description="Basic and acidic residues" evidence="1">
    <location>
        <begin position="171"/>
        <end position="187"/>
    </location>
</feature>
<protein>
    <recommendedName>
        <fullName evidence="2">DUF7053 domain-containing protein</fullName>
    </recommendedName>
</protein>
<feature type="domain" description="DUF7053" evidence="2">
    <location>
        <begin position="2"/>
        <end position="169"/>
    </location>
</feature>
<feature type="non-terminal residue" evidence="3">
    <location>
        <position position="202"/>
    </location>
</feature>
<feature type="compositionally biased region" description="Low complexity" evidence="1">
    <location>
        <begin position="190"/>
        <end position="202"/>
    </location>
</feature>
<name>A0A6G1HFK5_9PEZI</name>
<dbReference type="PANTHER" id="PTHR38117:SF2">
    <property type="entry name" value="NACHT AND WD40 DOMAIN PROTEIN"/>
    <property type="match status" value="1"/>
</dbReference>
<evidence type="ECO:0000259" key="2">
    <source>
        <dbReference type="Pfam" id="PF23155"/>
    </source>
</evidence>
<dbReference type="Pfam" id="PF23155">
    <property type="entry name" value="DUF7053"/>
    <property type="match status" value="1"/>
</dbReference>
<keyword evidence="4" id="KW-1185">Reference proteome</keyword>
<reference evidence="3" key="1">
    <citation type="journal article" date="2020" name="Stud. Mycol.">
        <title>101 Dothideomycetes genomes: a test case for predicting lifestyles and emergence of pathogens.</title>
        <authorList>
            <person name="Haridas S."/>
            <person name="Albert R."/>
            <person name="Binder M."/>
            <person name="Bloem J."/>
            <person name="Labutti K."/>
            <person name="Salamov A."/>
            <person name="Andreopoulos B."/>
            <person name="Baker S."/>
            <person name="Barry K."/>
            <person name="Bills G."/>
            <person name="Bluhm B."/>
            <person name="Cannon C."/>
            <person name="Castanera R."/>
            <person name="Culley D."/>
            <person name="Daum C."/>
            <person name="Ezra D."/>
            <person name="Gonzalez J."/>
            <person name="Henrissat B."/>
            <person name="Kuo A."/>
            <person name="Liang C."/>
            <person name="Lipzen A."/>
            <person name="Lutzoni F."/>
            <person name="Magnuson J."/>
            <person name="Mondo S."/>
            <person name="Nolan M."/>
            <person name="Ohm R."/>
            <person name="Pangilinan J."/>
            <person name="Park H.-J."/>
            <person name="Ramirez L."/>
            <person name="Alfaro M."/>
            <person name="Sun H."/>
            <person name="Tritt A."/>
            <person name="Yoshinaga Y."/>
            <person name="Zwiers L.-H."/>
            <person name="Turgeon B."/>
            <person name="Goodwin S."/>
            <person name="Spatafora J."/>
            <person name="Crous P."/>
            <person name="Grigoriev I."/>
        </authorList>
    </citation>
    <scope>NUCLEOTIDE SEQUENCE</scope>
    <source>
        <strain evidence="3">CBS 113979</strain>
    </source>
</reference>
<proteinExistence type="predicted"/>
<dbReference type="PANTHER" id="PTHR38117">
    <property type="entry name" value="NACHT AND WD40 DOMAIN PROTEIN"/>
    <property type="match status" value="1"/>
</dbReference>
<gene>
    <name evidence="3" type="ORF">K402DRAFT_309177</name>
</gene>
<dbReference type="OrthoDB" id="3246050at2759"/>